<proteinExistence type="predicted"/>
<protein>
    <recommendedName>
        <fullName evidence="2">C-type lectin domain-containing protein</fullName>
    </recommendedName>
</protein>
<accession>A0A8B9LQ72</accession>
<dbReference type="AlphaFoldDB" id="A0A8B9LQ72"/>
<feature type="domain" description="C-type lectin" evidence="2">
    <location>
        <begin position="74"/>
        <end position="179"/>
    </location>
</feature>
<dbReference type="InterPro" id="IPR016186">
    <property type="entry name" value="C-type_lectin-like/link_sf"/>
</dbReference>
<dbReference type="Ensembl" id="ENSAMXT00005058163.1">
    <property type="protein sequence ID" value="ENSAMXP00005053787.1"/>
    <property type="gene ID" value="ENSAMXG00005024090.1"/>
</dbReference>
<dbReference type="SUPFAM" id="SSF56436">
    <property type="entry name" value="C-type lectin-like"/>
    <property type="match status" value="1"/>
</dbReference>
<dbReference type="PANTHER" id="PTHR45784">
    <property type="entry name" value="C-TYPE LECTIN DOMAIN FAMILY 20 MEMBER A-RELATED"/>
    <property type="match status" value="1"/>
</dbReference>
<evidence type="ECO:0000313" key="3">
    <source>
        <dbReference type="Ensembl" id="ENSAMXP00005053787.1"/>
    </source>
</evidence>
<keyword evidence="1" id="KW-1015">Disulfide bond</keyword>
<dbReference type="PROSITE" id="PS00615">
    <property type="entry name" value="C_TYPE_LECTIN_1"/>
    <property type="match status" value="1"/>
</dbReference>
<dbReference type="PROSITE" id="PS50041">
    <property type="entry name" value="C_TYPE_LECTIN_2"/>
    <property type="match status" value="1"/>
</dbReference>
<dbReference type="Proteomes" id="UP000694621">
    <property type="component" value="Unplaced"/>
</dbReference>
<name>A0A8B9LQ72_ASTMX</name>
<dbReference type="PANTHER" id="PTHR45784:SF5">
    <property type="entry name" value="C-TYPE LECTIN DOMAIN FAMILY 20 MEMBER A-RELATED"/>
    <property type="match status" value="1"/>
</dbReference>
<evidence type="ECO:0000313" key="4">
    <source>
        <dbReference type="Proteomes" id="UP000694621"/>
    </source>
</evidence>
<evidence type="ECO:0000256" key="1">
    <source>
        <dbReference type="ARBA" id="ARBA00023157"/>
    </source>
</evidence>
<evidence type="ECO:0000259" key="2">
    <source>
        <dbReference type="PROSITE" id="PS50041"/>
    </source>
</evidence>
<dbReference type="InterPro" id="IPR001304">
    <property type="entry name" value="C-type_lectin-like"/>
</dbReference>
<dbReference type="SMART" id="SM00034">
    <property type="entry name" value="CLECT"/>
    <property type="match status" value="1"/>
</dbReference>
<sequence length="197" mass="23056">MVFKHECPAVVFTLELTLSYYRIINTNPTEAGETCSFIDVILCLIFCDLLDDWFPSVSLFFSEFLQSSSPQRQYHLITKQKSWPSAQAYCREHYADLATVENQVDRNNIQREAQRLGLMSEAWVGLWRCSRDEVPLGSWSKWQTDQPNNVFGKDQCVIIFQDKRWYDISCSSKHSFICYDGEKYFMVLLQIPCLLKC</sequence>
<dbReference type="Gene3D" id="3.10.100.10">
    <property type="entry name" value="Mannose-Binding Protein A, subunit A"/>
    <property type="match status" value="1"/>
</dbReference>
<dbReference type="Pfam" id="PF00059">
    <property type="entry name" value="Lectin_C"/>
    <property type="match status" value="1"/>
</dbReference>
<dbReference type="InterPro" id="IPR016187">
    <property type="entry name" value="CTDL_fold"/>
</dbReference>
<dbReference type="InterPro" id="IPR018378">
    <property type="entry name" value="C-type_lectin_CS"/>
</dbReference>
<reference evidence="3" key="1">
    <citation type="submission" date="2025-08" db="UniProtKB">
        <authorList>
            <consortium name="Ensembl"/>
        </authorList>
    </citation>
    <scope>IDENTIFICATION</scope>
</reference>
<organism evidence="3 4">
    <name type="scientific">Astyanax mexicanus</name>
    <name type="common">Blind cave fish</name>
    <name type="synonym">Astyanax fasciatus mexicanus</name>
    <dbReference type="NCBI Taxonomy" id="7994"/>
    <lineage>
        <taxon>Eukaryota</taxon>
        <taxon>Metazoa</taxon>
        <taxon>Chordata</taxon>
        <taxon>Craniata</taxon>
        <taxon>Vertebrata</taxon>
        <taxon>Euteleostomi</taxon>
        <taxon>Actinopterygii</taxon>
        <taxon>Neopterygii</taxon>
        <taxon>Teleostei</taxon>
        <taxon>Ostariophysi</taxon>
        <taxon>Characiformes</taxon>
        <taxon>Characoidei</taxon>
        <taxon>Acestrorhamphidae</taxon>
        <taxon>Acestrorhamphinae</taxon>
        <taxon>Astyanax</taxon>
    </lineage>
</organism>